<feature type="domain" description="Transposase IS4-like" evidence="1">
    <location>
        <begin position="18"/>
        <end position="92"/>
    </location>
</feature>
<dbReference type="EMBL" id="FMTT01000035">
    <property type="protein sequence ID" value="SCW72525.1"/>
    <property type="molecule type" value="Genomic_DNA"/>
</dbReference>
<dbReference type="GO" id="GO:0004803">
    <property type="term" value="F:transposase activity"/>
    <property type="evidence" value="ECO:0007669"/>
    <property type="project" value="InterPro"/>
</dbReference>
<dbReference type="PANTHER" id="PTHR30007">
    <property type="entry name" value="PHP DOMAIN PROTEIN"/>
    <property type="match status" value="1"/>
</dbReference>
<feature type="non-terminal residue" evidence="2">
    <location>
        <position position="139"/>
    </location>
</feature>
<keyword evidence="3" id="KW-1185">Reference proteome</keyword>
<name>A0A1G4SVB7_9BACL</name>
<dbReference type="NCBIfam" id="NF033580">
    <property type="entry name" value="transpos_IS5_3"/>
    <property type="match status" value="1"/>
</dbReference>
<dbReference type="Proteomes" id="UP000198601">
    <property type="component" value="Unassembled WGS sequence"/>
</dbReference>
<evidence type="ECO:0000259" key="1">
    <source>
        <dbReference type="Pfam" id="PF01609"/>
    </source>
</evidence>
<dbReference type="PANTHER" id="PTHR30007:SF1">
    <property type="entry name" value="BLR1914 PROTEIN"/>
    <property type="match status" value="1"/>
</dbReference>
<dbReference type="RefSeq" id="WP_143006930.1">
    <property type="nucleotide sequence ID" value="NZ_FMTT01000035.1"/>
</dbReference>
<organism evidence="2 3">
    <name type="scientific">Paenibacillus tianmuensis</name>
    <dbReference type="NCBI Taxonomy" id="624147"/>
    <lineage>
        <taxon>Bacteria</taxon>
        <taxon>Bacillati</taxon>
        <taxon>Bacillota</taxon>
        <taxon>Bacilli</taxon>
        <taxon>Bacillales</taxon>
        <taxon>Paenibacillaceae</taxon>
        <taxon>Paenibacillus</taxon>
    </lineage>
</organism>
<evidence type="ECO:0000313" key="2">
    <source>
        <dbReference type="EMBL" id="SCW72525.1"/>
    </source>
</evidence>
<evidence type="ECO:0000313" key="3">
    <source>
        <dbReference type="Proteomes" id="UP000198601"/>
    </source>
</evidence>
<dbReference type="GO" id="GO:0006313">
    <property type="term" value="P:DNA transposition"/>
    <property type="evidence" value="ECO:0007669"/>
    <property type="project" value="InterPro"/>
</dbReference>
<sequence>MLYAETNQEIGLSRGGRNTKIHTVVDAVGNPIRLFLTPGNIHDCTVAVEVLSGVTLSGSVVLADKAYGTHDIRTYIESQDATFCIPPKSNTANPWECDFYQYKERHVVECFFNKLKQFRGIATRYDKLSRNFLSFAFLA</sequence>
<accession>A0A1G4SVB7</accession>
<gene>
    <name evidence="2" type="ORF">SAMN04487970_10351</name>
</gene>
<dbReference type="STRING" id="624147.SAMN04487970_10351"/>
<reference evidence="3" key="1">
    <citation type="submission" date="2016-10" db="EMBL/GenBank/DDBJ databases">
        <authorList>
            <person name="Varghese N."/>
            <person name="Submissions S."/>
        </authorList>
    </citation>
    <scope>NUCLEOTIDE SEQUENCE [LARGE SCALE GENOMIC DNA]</scope>
    <source>
        <strain evidence="3">CGMCC 1.8946</strain>
    </source>
</reference>
<protein>
    <submittedName>
        <fullName evidence="2">Transposase</fullName>
    </submittedName>
</protein>
<dbReference type="InterPro" id="IPR002559">
    <property type="entry name" value="Transposase_11"/>
</dbReference>
<dbReference type="Pfam" id="PF01609">
    <property type="entry name" value="DDE_Tnp_1"/>
    <property type="match status" value="1"/>
</dbReference>
<dbReference type="OrthoDB" id="192297at2"/>
<proteinExistence type="predicted"/>
<dbReference type="AlphaFoldDB" id="A0A1G4SVB7"/>
<dbReference type="GO" id="GO:0003677">
    <property type="term" value="F:DNA binding"/>
    <property type="evidence" value="ECO:0007669"/>
    <property type="project" value="InterPro"/>
</dbReference>